<dbReference type="Proteomes" id="UP000182444">
    <property type="component" value="Chromosome 1D"/>
</dbReference>
<evidence type="ECO:0000313" key="2">
    <source>
        <dbReference type="Proteomes" id="UP000182444"/>
    </source>
</evidence>
<evidence type="ECO:0000313" key="1">
    <source>
        <dbReference type="EMBL" id="AOW04696.1"/>
    </source>
</evidence>
<dbReference type="VEuPathDB" id="FungiDB:YALI1_D35325g"/>
<accession>A0A1D8NGD1</accession>
<name>A0A1D8NGD1_YARLL</name>
<reference evidence="1 2" key="1">
    <citation type="journal article" date="2016" name="PLoS ONE">
        <title>Sequence Assembly of Yarrowia lipolytica Strain W29/CLIB89 Shows Transposable Element Diversity.</title>
        <authorList>
            <person name="Magnan C."/>
            <person name="Yu J."/>
            <person name="Chang I."/>
            <person name="Jahn E."/>
            <person name="Kanomata Y."/>
            <person name="Wu J."/>
            <person name="Zeller M."/>
            <person name="Oakes M."/>
            <person name="Baldi P."/>
            <person name="Sandmeyer S."/>
        </authorList>
    </citation>
    <scope>NUCLEOTIDE SEQUENCE [LARGE SCALE GENOMIC DNA]</scope>
    <source>
        <strain evidence="2">CLIB89(W29)</strain>
    </source>
</reference>
<dbReference type="GeneID" id="94583488"/>
<dbReference type="EMBL" id="CP017556">
    <property type="protein sequence ID" value="AOW04696.1"/>
    <property type="molecule type" value="Genomic_DNA"/>
</dbReference>
<dbReference type="AlphaFoldDB" id="A0A1D8NGD1"/>
<sequence length="145" mass="17301">MRRWLVGWLDIIPEFLIYILTKQYYIESDPRHTLSLHDRFCHRVHLTILCIRDINWSHSLLYIAIPFPLLPFFNSLDLTREIPQPHIYSTRNEALGDCHIHLHFLDILPVRYRHSSAPVLTRGLRVCTLLDVSFRCEMTIVLSFY</sequence>
<proteinExistence type="predicted"/>
<protein>
    <submittedName>
        <fullName evidence="1">Uncharacterized protein</fullName>
    </submittedName>
</protein>
<gene>
    <name evidence="1" type="ORF">YALI1_D35325g</name>
</gene>
<organism evidence="1 2">
    <name type="scientific">Yarrowia lipolytica</name>
    <name type="common">Candida lipolytica</name>
    <dbReference type="NCBI Taxonomy" id="4952"/>
    <lineage>
        <taxon>Eukaryota</taxon>
        <taxon>Fungi</taxon>
        <taxon>Dikarya</taxon>
        <taxon>Ascomycota</taxon>
        <taxon>Saccharomycotina</taxon>
        <taxon>Dipodascomycetes</taxon>
        <taxon>Dipodascales</taxon>
        <taxon>Dipodascales incertae sedis</taxon>
        <taxon>Yarrowia</taxon>
    </lineage>
</organism>
<dbReference type="RefSeq" id="XP_068138977.1">
    <property type="nucleotide sequence ID" value="XM_068282876.1"/>
</dbReference>